<feature type="domain" description="IQ motif and ubiquitin-like" evidence="1">
    <location>
        <begin position="345"/>
        <end position="467"/>
    </location>
</feature>
<keyword evidence="3" id="KW-1185">Reference proteome</keyword>
<dbReference type="GO" id="GO:0001669">
    <property type="term" value="C:acrosomal vesicle"/>
    <property type="evidence" value="ECO:0007669"/>
    <property type="project" value="TreeGrafter"/>
</dbReference>
<dbReference type="InterPro" id="IPR057887">
    <property type="entry name" value="IQUB_helical"/>
</dbReference>
<dbReference type="GO" id="GO:0060271">
    <property type="term" value="P:cilium assembly"/>
    <property type="evidence" value="ECO:0007669"/>
    <property type="project" value="TreeGrafter"/>
</dbReference>
<gene>
    <name evidence="2" type="ORF">WA026_007276</name>
</gene>
<dbReference type="GO" id="GO:0031514">
    <property type="term" value="C:motile cilium"/>
    <property type="evidence" value="ECO:0007669"/>
    <property type="project" value="TreeGrafter"/>
</dbReference>
<dbReference type="Proteomes" id="UP001431783">
    <property type="component" value="Unassembled WGS sequence"/>
</dbReference>
<reference evidence="2 3" key="1">
    <citation type="submission" date="2023-03" db="EMBL/GenBank/DDBJ databases">
        <title>Genome insight into feeding habits of ladybird beetles.</title>
        <authorList>
            <person name="Li H.-S."/>
            <person name="Huang Y.-H."/>
            <person name="Pang H."/>
        </authorList>
    </citation>
    <scope>NUCLEOTIDE SEQUENCE [LARGE SCALE GENOMIC DNA]</scope>
    <source>
        <strain evidence="2">SYSU_2023b</strain>
        <tissue evidence="2">Whole body</tissue>
    </source>
</reference>
<sequence>MESTRSNNEEPTAESRLKRYRQSLGEELQDEIPLYIFNIMLTERKFRLAVKFTTKDGGIFAQSFLPDTDFERIKTVVATVIQVKPRRLKTNEIKLKLMKPELLDEFKNDPHEALTCMIDSATFLKRLTLECPTRSLLYRIILYNRAIDKPWDGGYRDTRTGIEYYNAFSQTGPRPPVRCPTLMNSRDTQTSWCRNRKLDMPYSRATQMYRKDLYIPSITDRILTSGKYETWEERSERLNTETSVRTIQKYYRAWRMRRYVREMSLEYRRRLNRQIECERAEKEEDWRRRRKDLICQVFPRSRIDFAMLYAMAEKWKKGETCEDIVDEIELFRAVDKLQQEVRRDTRKQNDLNYLKKLGDSTKWYCSYKYIPVQLDSLENQKARKIDDLYQKVVNRKVSEPKRMDALLELKLSLKNDDCEISFELNRLIDRALDLLSRGFSNKKIESVQKRIDATLLYHFKRKECFDELNSRREKERAEFMRTNLFVCNRCQQIKTVDFFRLNARTEKISMCNACKWLDRTEEPWADLSPYRFILTQIRRSERINNSPSSVAYILQDRDIYHLITQIWHAHSAVSECKDIYNLRLVRWRKDVDWSPWNCILLTLQEGKAHVKIENLEEVYEEEFINHIFNKHALAKQHFKALMPIENQFKSMYKVSSVHNLDVNGYNDYRKIFKIDRTKRLYF</sequence>
<dbReference type="GO" id="GO:0030317">
    <property type="term" value="P:flagellated sperm motility"/>
    <property type="evidence" value="ECO:0007669"/>
    <property type="project" value="TreeGrafter"/>
</dbReference>
<dbReference type="PANTHER" id="PTHR21074:SF0">
    <property type="entry name" value="IQ AND UBIQUITIN-LIKE DOMAIN-CONTAINING PROTEIN"/>
    <property type="match status" value="1"/>
</dbReference>
<dbReference type="Pfam" id="PF25805">
    <property type="entry name" value="IQUB"/>
    <property type="match status" value="1"/>
</dbReference>
<comment type="caution">
    <text evidence="2">The sequence shown here is derived from an EMBL/GenBank/DDBJ whole genome shotgun (WGS) entry which is preliminary data.</text>
</comment>
<dbReference type="AlphaFoldDB" id="A0AAW1UXX4"/>
<proteinExistence type="predicted"/>
<dbReference type="EMBL" id="JARQZJ010000093">
    <property type="protein sequence ID" value="KAK9884429.1"/>
    <property type="molecule type" value="Genomic_DNA"/>
</dbReference>
<name>A0AAW1UXX4_9CUCU</name>
<dbReference type="InterPro" id="IPR037695">
    <property type="entry name" value="IQUB"/>
</dbReference>
<evidence type="ECO:0000313" key="3">
    <source>
        <dbReference type="Proteomes" id="UP001431783"/>
    </source>
</evidence>
<organism evidence="2 3">
    <name type="scientific">Henosepilachna vigintioctopunctata</name>
    <dbReference type="NCBI Taxonomy" id="420089"/>
    <lineage>
        <taxon>Eukaryota</taxon>
        <taxon>Metazoa</taxon>
        <taxon>Ecdysozoa</taxon>
        <taxon>Arthropoda</taxon>
        <taxon>Hexapoda</taxon>
        <taxon>Insecta</taxon>
        <taxon>Pterygota</taxon>
        <taxon>Neoptera</taxon>
        <taxon>Endopterygota</taxon>
        <taxon>Coleoptera</taxon>
        <taxon>Polyphaga</taxon>
        <taxon>Cucujiformia</taxon>
        <taxon>Coccinelloidea</taxon>
        <taxon>Coccinellidae</taxon>
        <taxon>Epilachninae</taxon>
        <taxon>Epilachnini</taxon>
        <taxon>Henosepilachna</taxon>
    </lineage>
</organism>
<accession>A0AAW1UXX4</accession>
<evidence type="ECO:0000259" key="1">
    <source>
        <dbReference type="Pfam" id="PF25805"/>
    </source>
</evidence>
<protein>
    <recommendedName>
        <fullName evidence="1">IQ motif and ubiquitin-like domain-containing protein</fullName>
    </recommendedName>
</protein>
<evidence type="ECO:0000313" key="2">
    <source>
        <dbReference type="EMBL" id="KAK9884429.1"/>
    </source>
</evidence>
<dbReference type="PROSITE" id="PS50096">
    <property type="entry name" value="IQ"/>
    <property type="match status" value="1"/>
</dbReference>
<dbReference type="PANTHER" id="PTHR21074">
    <property type="entry name" value="IQ AND UBIQUITIN-LIKE DOMAIN-CONTAINING PROTEIN"/>
    <property type="match status" value="1"/>
</dbReference>